<dbReference type="WBParaSite" id="PEQ_0000244601-mRNA-1">
    <property type="protein sequence ID" value="PEQ_0000244601-mRNA-1"/>
    <property type="gene ID" value="PEQ_0000244601"/>
</dbReference>
<evidence type="ECO:0000313" key="1">
    <source>
        <dbReference type="Proteomes" id="UP000887564"/>
    </source>
</evidence>
<dbReference type="Proteomes" id="UP000887564">
    <property type="component" value="Unplaced"/>
</dbReference>
<organism evidence="1 2">
    <name type="scientific">Parascaris equorum</name>
    <name type="common">Equine roundworm</name>
    <dbReference type="NCBI Taxonomy" id="6256"/>
    <lineage>
        <taxon>Eukaryota</taxon>
        <taxon>Metazoa</taxon>
        <taxon>Ecdysozoa</taxon>
        <taxon>Nematoda</taxon>
        <taxon>Chromadorea</taxon>
        <taxon>Rhabditida</taxon>
        <taxon>Spirurina</taxon>
        <taxon>Ascaridomorpha</taxon>
        <taxon>Ascaridoidea</taxon>
        <taxon>Ascarididae</taxon>
        <taxon>Parascaris</taxon>
    </lineage>
</organism>
<dbReference type="AlphaFoldDB" id="A0A914R7L4"/>
<accession>A0A914R7L4</accession>
<keyword evidence="1" id="KW-1185">Reference proteome</keyword>
<reference evidence="2" key="1">
    <citation type="submission" date="2022-11" db="UniProtKB">
        <authorList>
            <consortium name="WormBaseParasite"/>
        </authorList>
    </citation>
    <scope>IDENTIFICATION</scope>
</reference>
<name>A0A914R7L4_PAREQ</name>
<evidence type="ECO:0000313" key="2">
    <source>
        <dbReference type="WBParaSite" id="PEQ_0000244601-mRNA-1"/>
    </source>
</evidence>
<sequence>MKLLTKKGVLRTYDQDKVKRKEKDVSGLIAKRANKLRSFR</sequence>
<proteinExistence type="predicted"/>
<protein>
    <submittedName>
        <fullName evidence="2">Uncharacterized protein</fullName>
    </submittedName>
</protein>